<reference evidence="3 4" key="1">
    <citation type="submission" date="2018-02" db="EMBL/GenBank/DDBJ databases">
        <title>The genomes of Aspergillus section Nigri reveals drivers in fungal speciation.</title>
        <authorList>
            <consortium name="DOE Joint Genome Institute"/>
            <person name="Vesth T.C."/>
            <person name="Nybo J."/>
            <person name="Theobald S."/>
            <person name="Brandl J."/>
            <person name="Frisvad J.C."/>
            <person name="Nielsen K.F."/>
            <person name="Lyhne E.K."/>
            <person name="Kogle M.E."/>
            <person name="Kuo A."/>
            <person name="Riley R."/>
            <person name="Clum A."/>
            <person name="Nolan M."/>
            <person name="Lipzen A."/>
            <person name="Salamov A."/>
            <person name="Henrissat B."/>
            <person name="Wiebenga A."/>
            <person name="De vries R.P."/>
            <person name="Grigoriev I.V."/>
            <person name="Mortensen U.H."/>
            <person name="Andersen M.R."/>
            <person name="Baker S.E."/>
        </authorList>
    </citation>
    <scope>NUCLEOTIDE SEQUENCE [LARGE SCALE GENOMIC DNA]</scope>
    <source>
        <strain evidence="3 4">CBS 121057</strain>
    </source>
</reference>
<dbReference type="EMBL" id="KZ826355">
    <property type="protein sequence ID" value="PYI05780.1"/>
    <property type="molecule type" value="Genomic_DNA"/>
</dbReference>
<organism evidence="3 4">
    <name type="scientific">Aspergillus sclerotiicarbonarius (strain CBS 121057 / IBT 28362)</name>
    <dbReference type="NCBI Taxonomy" id="1448318"/>
    <lineage>
        <taxon>Eukaryota</taxon>
        <taxon>Fungi</taxon>
        <taxon>Dikarya</taxon>
        <taxon>Ascomycota</taxon>
        <taxon>Pezizomycotina</taxon>
        <taxon>Eurotiomycetes</taxon>
        <taxon>Eurotiomycetidae</taxon>
        <taxon>Eurotiales</taxon>
        <taxon>Aspergillaceae</taxon>
        <taxon>Aspergillus</taxon>
        <taxon>Aspergillus subgen. Circumdati</taxon>
    </lineage>
</organism>
<name>A0A319E8N7_ASPSB</name>
<dbReference type="VEuPathDB" id="FungiDB:BO78DRAFT_286211"/>
<dbReference type="AlphaFoldDB" id="A0A319E8N7"/>
<evidence type="ECO:0000256" key="1">
    <source>
        <dbReference type="SAM" id="MobiDB-lite"/>
    </source>
</evidence>
<evidence type="ECO:0000313" key="4">
    <source>
        <dbReference type="Proteomes" id="UP000248423"/>
    </source>
</evidence>
<dbReference type="Pfam" id="PF24494">
    <property type="entry name" value="DUF7587"/>
    <property type="match status" value="1"/>
</dbReference>
<gene>
    <name evidence="3" type="ORF">BO78DRAFT_286211</name>
</gene>
<dbReference type="Proteomes" id="UP000248423">
    <property type="component" value="Unassembled WGS sequence"/>
</dbReference>
<dbReference type="OrthoDB" id="5397734at2759"/>
<proteinExistence type="predicted"/>
<feature type="non-terminal residue" evidence="3">
    <location>
        <position position="412"/>
    </location>
</feature>
<feature type="region of interest" description="Disordered" evidence="1">
    <location>
        <begin position="122"/>
        <end position="142"/>
    </location>
</feature>
<feature type="domain" description="DUF7587" evidence="2">
    <location>
        <begin position="182"/>
        <end position="319"/>
    </location>
</feature>
<keyword evidence="4" id="KW-1185">Reference proteome</keyword>
<evidence type="ECO:0000313" key="3">
    <source>
        <dbReference type="EMBL" id="PYI05780.1"/>
    </source>
</evidence>
<sequence length="412" mass="47765">MESFPGLNYRIPVPKNRWNREQRLFLCCLHEFFKRDQVVFKDIFNHVFRSEVRECGLIDGISWNAMDAQWREMVRYSYTEWREVHQDSFDGIRRWRPILSQIKHTVRHLGLQIIPKYSPEEVHATDEEEQEPDSEIVSPTQNNTSLCNGGGKVCFWCAQEQTTSEENPEPTNSSRTKSNDEVPRFLYRWSNIDSQGVNSKRLFLAGLFADGREQFSPEDISQEQFSEYFLRHAHIEKTPSPFISTFISMLSPVHRALWNKEGAIISIIDTKKLDTALYSAKDNFRKHNLRIRGYDGRGEYLVWGRIPSAAIICAVKISTIQQLADEHTEIGKLLQLEKIASHKFNRRKLHEDLARGAGNLDRASGFAIGKLLFSIDLPFEFSTDVSEGLFHSWRLKRTGSWESFHEGVDAGY</sequence>
<evidence type="ECO:0000259" key="2">
    <source>
        <dbReference type="Pfam" id="PF24494"/>
    </source>
</evidence>
<dbReference type="InterPro" id="IPR056009">
    <property type="entry name" value="DUF7587"/>
</dbReference>
<protein>
    <recommendedName>
        <fullName evidence="2">DUF7587 domain-containing protein</fullName>
    </recommendedName>
</protein>
<accession>A0A319E8N7</accession>